<dbReference type="OrthoDB" id="1883212at2759"/>
<dbReference type="Pfam" id="PF01426">
    <property type="entry name" value="BAH"/>
    <property type="match status" value="1"/>
</dbReference>
<dbReference type="Proteomes" id="UP000631114">
    <property type="component" value="Unassembled WGS sequence"/>
</dbReference>
<reference evidence="3 4" key="1">
    <citation type="submission" date="2020-10" db="EMBL/GenBank/DDBJ databases">
        <title>The Coptis chinensis genome and diversification of protoberbering-type alkaloids.</title>
        <authorList>
            <person name="Wang B."/>
            <person name="Shu S."/>
            <person name="Song C."/>
            <person name="Liu Y."/>
        </authorList>
    </citation>
    <scope>NUCLEOTIDE SEQUENCE [LARGE SCALE GENOMIC DNA]</scope>
    <source>
        <strain evidence="3">HL-2020</strain>
        <tissue evidence="3">Leaf</tissue>
    </source>
</reference>
<dbReference type="EMBL" id="JADFTS010000001">
    <property type="protein sequence ID" value="KAF9625565.1"/>
    <property type="molecule type" value="Genomic_DNA"/>
</dbReference>
<dbReference type="SMART" id="SM00439">
    <property type="entry name" value="BAH"/>
    <property type="match status" value="1"/>
</dbReference>
<dbReference type="PANTHER" id="PTHR31917">
    <property type="entry name" value="AGENET DOMAIN-CONTAINING PROTEIN-RELATED"/>
    <property type="match status" value="1"/>
</dbReference>
<gene>
    <name evidence="3" type="ORF">IFM89_024338</name>
</gene>
<feature type="region of interest" description="Disordered" evidence="1">
    <location>
        <begin position="267"/>
        <end position="296"/>
    </location>
</feature>
<evidence type="ECO:0000313" key="4">
    <source>
        <dbReference type="Proteomes" id="UP000631114"/>
    </source>
</evidence>
<dbReference type="InterPro" id="IPR001025">
    <property type="entry name" value="BAH_dom"/>
</dbReference>
<evidence type="ECO:0000313" key="3">
    <source>
        <dbReference type="EMBL" id="KAF9625565.1"/>
    </source>
</evidence>
<feature type="region of interest" description="Disordered" evidence="1">
    <location>
        <begin position="568"/>
        <end position="613"/>
    </location>
</feature>
<dbReference type="GO" id="GO:0003682">
    <property type="term" value="F:chromatin binding"/>
    <property type="evidence" value="ECO:0007669"/>
    <property type="project" value="InterPro"/>
</dbReference>
<dbReference type="InterPro" id="IPR008395">
    <property type="entry name" value="Agenet-like_dom"/>
</dbReference>
<dbReference type="Pfam" id="PF05641">
    <property type="entry name" value="Agenet"/>
    <property type="match status" value="1"/>
</dbReference>
<dbReference type="Gene3D" id="2.30.30.490">
    <property type="match status" value="1"/>
</dbReference>
<evidence type="ECO:0000256" key="1">
    <source>
        <dbReference type="SAM" id="MobiDB-lite"/>
    </source>
</evidence>
<sequence length="658" mass="75562">MFYHFAHSEDDEDVNTTDPSSNPVVSSFVAPQNVKLKSRREVLDWLSSVVSDSSPRGSFQHVGRFFDNEGFNATLKDSRIRNLGVQSKAFLWLGSSWTCRKRRKHYRSFCRNGITISVHDFVYVLAEENKRLVAYLEDLYEDSRSNKMVVVRWFHKIDEVGIILPPDYNDREIFFSLCLQDLSVECIDGLATVLSPQHFEKYLNVAKCSLWEPFLCHRQFDNDEIKDFDITQVQGYWKQEILRCMYTTTASTPLDYKPFDDNMELHDCDDNDEDASKSRTKKKHRRSNSKDIDQHLNDKNDAMVAAHLGVQKFCNGLVNCARVEMRGLLEPNYTCWVEKRVETKAVVIKRSKEKVKVRYQDIKDAEDDSKNVEEWVLASRIAVPDELGIHLTGRTTVRPFPLPNKDGGSLGFVDVGSPVDACWHDGWWEGIVVRKEADGKMLVYFPGEKKLSIFCCNDLRRSQDWLCEKWNFIEGRMDLVSSILANIEAVQGGGKSCVEIGHSIQLELSNNRQIGSSFADFVSSKKEEIVVKHTAPNLETVNDFGKGIAAVPNIAKDTYLAQLRWKTSRKRGRNGERLHRRGSSGLKQHSDGSSSSSREDMEPSPDHQRFLAPNSRKFDHESCKYQRRFSSWCVYTPSYRFGPVQIVPFRFDSLSSIF</sequence>
<dbReference type="AlphaFoldDB" id="A0A835IUW1"/>
<feature type="compositionally biased region" description="Low complexity" evidence="1">
    <location>
        <begin position="583"/>
        <end position="596"/>
    </location>
</feature>
<dbReference type="InterPro" id="IPR014002">
    <property type="entry name" value="Agenet_dom_plant"/>
</dbReference>
<comment type="caution">
    <text evidence="3">The sequence shown here is derived from an EMBL/GenBank/DDBJ whole genome shotgun (WGS) entry which is preliminary data.</text>
</comment>
<accession>A0A835IUW1</accession>
<evidence type="ECO:0000259" key="2">
    <source>
        <dbReference type="PROSITE" id="PS51038"/>
    </source>
</evidence>
<proteinExistence type="predicted"/>
<name>A0A835IUW1_9MAGN</name>
<dbReference type="PROSITE" id="PS51038">
    <property type="entry name" value="BAH"/>
    <property type="match status" value="1"/>
</dbReference>
<protein>
    <recommendedName>
        <fullName evidence="2">BAH domain-containing protein</fullName>
    </recommendedName>
</protein>
<feature type="compositionally biased region" description="Basic residues" evidence="1">
    <location>
        <begin position="568"/>
        <end position="582"/>
    </location>
</feature>
<dbReference type="PANTHER" id="PTHR31917:SF58">
    <property type="entry name" value="AGENET AND BROMO-ADJACENT HOMOLOGY (BAH) DOMAIN-CONTAINING PROTEIN"/>
    <property type="match status" value="1"/>
</dbReference>
<keyword evidence="4" id="KW-1185">Reference proteome</keyword>
<feature type="domain" description="BAH" evidence="2">
    <location>
        <begin position="114"/>
        <end position="231"/>
    </location>
</feature>
<dbReference type="SMART" id="SM00743">
    <property type="entry name" value="Agenet"/>
    <property type="match status" value="1"/>
</dbReference>
<dbReference type="CDD" id="cd04721">
    <property type="entry name" value="BAH_plant_1"/>
    <property type="match status" value="1"/>
</dbReference>
<feature type="compositionally biased region" description="Basic residues" evidence="1">
    <location>
        <begin position="278"/>
        <end position="287"/>
    </location>
</feature>
<dbReference type="InterPro" id="IPR043151">
    <property type="entry name" value="BAH_sf"/>
</dbReference>
<organism evidence="3 4">
    <name type="scientific">Coptis chinensis</name>
    <dbReference type="NCBI Taxonomy" id="261450"/>
    <lineage>
        <taxon>Eukaryota</taxon>
        <taxon>Viridiplantae</taxon>
        <taxon>Streptophyta</taxon>
        <taxon>Embryophyta</taxon>
        <taxon>Tracheophyta</taxon>
        <taxon>Spermatophyta</taxon>
        <taxon>Magnoliopsida</taxon>
        <taxon>Ranunculales</taxon>
        <taxon>Ranunculaceae</taxon>
        <taxon>Coptidoideae</taxon>
        <taxon>Coptis</taxon>
    </lineage>
</organism>
<feature type="compositionally biased region" description="Basic and acidic residues" evidence="1">
    <location>
        <begin position="597"/>
        <end position="609"/>
    </location>
</feature>